<keyword evidence="3" id="KW-1133">Transmembrane helix</keyword>
<dbReference type="AlphaFoldDB" id="A0A1S8KX18"/>
<dbReference type="GO" id="GO:0016020">
    <property type="term" value="C:membrane"/>
    <property type="evidence" value="ECO:0007669"/>
    <property type="project" value="UniProtKB-SubCell"/>
</dbReference>
<keyword evidence="4" id="KW-0472">Membrane</keyword>
<dbReference type="EMBL" id="CP096983">
    <property type="protein sequence ID" value="URZ10080.1"/>
    <property type="molecule type" value="Genomic_DNA"/>
</dbReference>
<comment type="subcellular location">
    <subcellularLocation>
        <location evidence="1">Membrane</location>
        <topology evidence="1">Multi-pass membrane protein</topology>
    </subcellularLocation>
</comment>
<dbReference type="InterPro" id="IPR050368">
    <property type="entry name" value="ClC-type_chloride_channel"/>
</dbReference>
<dbReference type="Pfam" id="PF00654">
    <property type="entry name" value="Voltage_CLC"/>
    <property type="match status" value="1"/>
</dbReference>
<dbReference type="SUPFAM" id="SSF81340">
    <property type="entry name" value="Clc chloride channel"/>
    <property type="match status" value="1"/>
</dbReference>
<sequence>MKYFKKFITEESILILSALKWIFLSAAIGALVGGLTTEFVKLINITIGFTFKFRYYYLFLPIGLFLSNFIINLLPEAKGHGTEKAIKSVNENKGNMDIKVVPIKLLTTLITIIFGGSVGLEGPATQIGGTISSFLGSSFKMNTADKRRLVVCGISAGFVSVFNAPIGAGIFACEVLYIGKLSYISLLPSLISSFTSYYAGLYLGNKPLSFPISYVPKNQFKAFVGVLIFSFIVGIASILFIKLVGSIDMFFRKLKIYPPLKGIIGGAIIIVLVTITGSTETLGIGDNVFTNAVLGTKTTSTLFLTKSLTTSLTLGCGGSGGILTPMLFIGSTLGNAFAQLIHSNLVFYSAIGMVAFLAACSNVPISSIVIAIELFGGNIGLYASIAIGVSYIIVGHTSIYPTQFIMTSKTPSLDVETNTSVNNSHSFNLSNKSHSFLKIINKFKH</sequence>
<evidence type="ECO:0000256" key="2">
    <source>
        <dbReference type="ARBA" id="ARBA00022692"/>
    </source>
</evidence>
<dbReference type="GO" id="GO:0015108">
    <property type="term" value="F:chloride transmembrane transporter activity"/>
    <property type="evidence" value="ECO:0007669"/>
    <property type="project" value="InterPro"/>
</dbReference>
<dbReference type="InterPro" id="IPR001807">
    <property type="entry name" value="ClC"/>
</dbReference>
<dbReference type="STRING" id="84029.CROST_46140"/>
<evidence type="ECO:0000256" key="4">
    <source>
        <dbReference type="ARBA" id="ARBA00023136"/>
    </source>
</evidence>
<keyword evidence="2" id="KW-0812">Transmembrane</keyword>
<dbReference type="PANTHER" id="PTHR43427">
    <property type="entry name" value="CHLORIDE CHANNEL PROTEIN CLC-E"/>
    <property type="match status" value="1"/>
</dbReference>
<name>A0A1S8KX18_9CLOT</name>
<dbReference type="CDD" id="cd00400">
    <property type="entry name" value="Voltage_gated_ClC"/>
    <property type="match status" value="1"/>
</dbReference>
<evidence type="ECO:0000313" key="6">
    <source>
        <dbReference type="Proteomes" id="UP000190951"/>
    </source>
</evidence>
<dbReference type="Gene3D" id="1.10.3080.10">
    <property type="entry name" value="Clc chloride channel"/>
    <property type="match status" value="1"/>
</dbReference>
<protein>
    <submittedName>
        <fullName evidence="5">Chloride/fluoride channel protein</fullName>
    </submittedName>
</protein>
<organism evidence="5 6">
    <name type="scientific">Clostridium felsineum</name>
    <dbReference type="NCBI Taxonomy" id="36839"/>
    <lineage>
        <taxon>Bacteria</taxon>
        <taxon>Bacillati</taxon>
        <taxon>Bacillota</taxon>
        <taxon>Clostridia</taxon>
        <taxon>Eubacteriales</taxon>
        <taxon>Clostridiaceae</taxon>
        <taxon>Clostridium</taxon>
    </lineage>
</organism>
<dbReference type="Proteomes" id="UP000190951">
    <property type="component" value="Chromosome"/>
</dbReference>
<evidence type="ECO:0000256" key="1">
    <source>
        <dbReference type="ARBA" id="ARBA00004141"/>
    </source>
</evidence>
<gene>
    <name evidence="5" type="primary">eriC</name>
    <name evidence="5" type="ORF">CROST_007880</name>
</gene>
<proteinExistence type="predicted"/>
<reference evidence="5 6" key="1">
    <citation type="submission" date="2022-04" db="EMBL/GenBank/DDBJ databases">
        <title>Genome sequence of C. roseum typestrain.</title>
        <authorList>
            <person name="Poehlein A."/>
            <person name="Schoch T."/>
            <person name="Duerre P."/>
            <person name="Daniel R."/>
        </authorList>
    </citation>
    <scope>NUCLEOTIDE SEQUENCE [LARGE SCALE GENOMIC DNA]</scope>
    <source>
        <strain evidence="5 6">DSM 7320</strain>
    </source>
</reference>
<evidence type="ECO:0000313" key="5">
    <source>
        <dbReference type="EMBL" id="URZ10080.1"/>
    </source>
</evidence>
<dbReference type="RefSeq" id="WP_077836056.1">
    <property type="nucleotide sequence ID" value="NZ_CP096983.1"/>
</dbReference>
<dbReference type="PRINTS" id="PR00762">
    <property type="entry name" value="CLCHANNEL"/>
</dbReference>
<evidence type="ECO:0000256" key="3">
    <source>
        <dbReference type="ARBA" id="ARBA00022989"/>
    </source>
</evidence>
<accession>A0A1S8KX18</accession>
<keyword evidence="6" id="KW-1185">Reference proteome</keyword>
<dbReference type="InterPro" id="IPR014743">
    <property type="entry name" value="Cl-channel_core"/>
</dbReference>
<dbReference type="KEGG" id="crw:CROST_007880"/>